<dbReference type="SUPFAM" id="SSF103088">
    <property type="entry name" value="OmpA-like"/>
    <property type="match status" value="1"/>
</dbReference>
<evidence type="ECO:0000256" key="7">
    <source>
        <dbReference type="PROSITE-ProRule" id="PRU00473"/>
    </source>
</evidence>
<evidence type="ECO:0000313" key="11">
    <source>
        <dbReference type="Proteomes" id="UP000271031"/>
    </source>
</evidence>
<comment type="caution">
    <text evidence="10">The sequence shown here is derived from an EMBL/GenBank/DDBJ whole genome shotgun (WGS) entry which is preliminary data.</text>
</comment>
<comment type="similarity">
    <text evidence="2">Belongs to the MotB family.</text>
</comment>
<dbReference type="InterPro" id="IPR006665">
    <property type="entry name" value="OmpA-like"/>
</dbReference>
<dbReference type="InterPro" id="IPR050330">
    <property type="entry name" value="Bact_OuterMem_StrucFunc"/>
</dbReference>
<feature type="region of interest" description="Disordered" evidence="8">
    <location>
        <begin position="84"/>
        <end position="105"/>
    </location>
</feature>
<gene>
    <name evidence="10" type="primary">motB</name>
    <name evidence="10" type="ORF">EDM56_01460</name>
</gene>
<dbReference type="OrthoDB" id="9815217at2"/>
<evidence type="ECO:0000256" key="5">
    <source>
        <dbReference type="ARBA" id="ARBA00022989"/>
    </source>
</evidence>
<feature type="domain" description="OmpA-like" evidence="9">
    <location>
        <begin position="143"/>
        <end position="264"/>
    </location>
</feature>
<dbReference type="PANTHER" id="PTHR30329">
    <property type="entry name" value="STATOR ELEMENT OF FLAGELLAR MOTOR COMPLEX"/>
    <property type="match status" value="1"/>
</dbReference>
<dbReference type="NCBIfam" id="NF005831">
    <property type="entry name" value="PRK07734.1"/>
    <property type="match status" value="1"/>
</dbReference>
<keyword evidence="5" id="KW-1133">Transmembrane helix</keyword>
<evidence type="ECO:0000313" key="10">
    <source>
        <dbReference type="EMBL" id="RNB92392.1"/>
    </source>
</evidence>
<dbReference type="Pfam" id="PF00691">
    <property type="entry name" value="OmpA"/>
    <property type="match status" value="1"/>
</dbReference>
<dbReference type="CDD" id="cd07185">
    <property type="entry name" value="OmpA_C-like"/>
    <property type="match status" value="1"/>
</dbReference>
<evidence type="ECO:0000256" key="1">
    <source>
        <dbReference type="ARBA" id="ARBA00004162"/>
    </source>
</evidence>
<dbReference type="Proteomes" id="UP000271031">
    <property type="component" value="Unassembled WGS sequence"/>
</dbReference>
<dbReference type="EMBL" id="RHHQ01000003">
    <property type="protein sequence ID" value="RNB92392.1"/>
    <property type="molecule type" value="Genomic_DNA"/>
</dbReference>
<keyword evidence="3" id="KW-1003">Cell membrane</keyword>
<protein>
    <submittedName>
        <fullName evidence="10">Flagellar motor protein MotB</fullName>
    </submittedName>
</protein>
<dbReference type="RefSeq" id="WP_122916097.1">
    <property type="nucleotide sequence ID" value="NZ_RHHQ01000003.1"/>
</dbReference>
<dbReference type="PROSITE" id="PS51123">
    <property type="entry name" value="OMPA_2"/>
    <property type="match status" value="1"/>
</dbReference>
<evidence type="ECO:0000259" key="9">
    <source>
        <dbReference type="PROSITE" id="PS51123"/>
    </source>
</evidence>
<keyword evidence="10" id="KW-0966">Cell projection</keyword>
<accession>A0A3M8DWC1</accession>
<keyword evidence="11" id="KW-1185">Reference proteome</keyword>
<dbReference type="Gene3D" id="3.30.1330.60">
    <property type="entry name" value="OmpA-like domain"/>
    <property type="match status" value="1"/>
</dbReference>
<name>A0A3M8DWC1_9BACL</name>
<evidence type="ECO:0000256" key="6">
    <source>
        <dbReference type="ARBA" id="ARBA00023136"/>
    </source>
</evidence>
<keyword evidence="10" id="KW-0969">Cilium</keyword>
<organism evidence="10 11">
    <name type="scientific">Brevibacillus fluminis</name>
    <dbReference type="NCBI Taxonomy" id="511487"/>
    <lineage>
        <taxon>Bacteria</taxon>
        <taxon>Bacillati</taxon>
        <taxon>Bacillota</taxon>
        <taxon>Bacilli</taxon>
        <taxon>Bacillales</taxon>
        <taxon>Paenibacillaceae</taxon>
        <taxon>Brevibacillus</taxon>
    </lineage>
</organism>
<keyword evidence="10" id="KW-0282">Flagellum</keyword>
<dbReference type="PANTHER" id="PTHR30329:SF21">
    <property type="entry name" value="LIPOPROTEIN YIAD-RELATED"/>
    <property type="match status" value="1"/>
</dbReference>
<evidence type="ECO:0000256" key="2">
    <source>
        <dbReference type="ARBA" id="ARBA00008914"/>
    </source>
</evidence>
<evidence type="ECO:0000256" key="8">
    <source>
        <dbReference type="SAM" id="MobiDB-lite"/>
    </source>
</evidence>
<evidence type="ECO:0000256" key="3">
    <source>
        <dbReference type="ARBA" id="ARBA00022475"/>
    </source>
</evidence>
<sequence length="275" mass="30989">MAKKGRREHHEEHVDESWLIPYADLLTLLLALFIVLFASSSVDAKKFEQIMQSFNVALTGGVGVLEQPAPVPVNTKDVQTIQRTVTKGKGKSDNQEEEKSEEQKKFEAAYQKETNDLKQLQQQINDYIVQHKMTDRLQTKLSEEGLMITILDNALFASGSATIRPDARELAKEIAKQLVPLPKQVTVTGHTDTMPINTYEFPSNWDLSTKRATNFLKILLENKSLDASRFSATGKGEYHPVATNATPEGRAKNRRVELMVLRDFTDLHQPAKKTN</sequence>
<comment type="subcellular location">
    <subcellularLocation>
        <location evidence="1">Cell membrane</location>
        <topology evidence="1">Single-pass membrane protein</topology>
    </subcellularLocation>
</comment>
<keyword evidence="6 7" id="KW-0472">Membrane</keyword>
<dbReference type="InterPro" id="IPR025713">
    <property type="entry name" value="MotB-like_N_dom"/>
</dbReference>
<dbReference type="InterPro" id="IPR036737">
    <property type="entry name" value="OmpA-like_sf"/>
</dbReference>
<proteinExistence type="inferred from homology"/>
<reference evidence="10 11" key="1">
    <citation type="submission" date="2018-10" db="EMBL/GenBank/DDBJ databases">
        <title>Phylogenomics of Brevibacillus.</title>
        <authorList>
            <person name="Dunlap C."/>
        </authorList>
    </citation>
    <scope>NUCLEOTIDE SEQUENCE [LARGE SCALE GENOMIC DNA]</scope>
    <source>
        <strain evidence="10 11">JCM 15716</strain>
    </source>
</reference>
<keyword evidence="4" id="KW-0812">Transmembrane</keyword>
<dbReference type="AlphaFoldDB" id="A0A3M8DWC1"/>
<evidence type="ECO:0000256" key="4">
    <source>
        <dbReference type="ARBA" id="ARBA00022692"/>
    </source>
</evidence>
<dbReference type="Pfam" id="PF13677">
    <property type="entry name" value="MotB_plug"/>
    <property type="match status" value="1"/>
</dbReference>
<dbReference type="GO" id="GO:0005886">
    <property type="term" value="C:plasma membrane"/>
    <property type="evidence" value="ECO:0007669"/>
    <property type="project" value="UniProtKB-SubCell"/>
</dbReference>